<accession>A0ABY7FL56</accession>
<protein>
    <submittedName>
        <fullName evidence="2">PLCE1-like protein</fullName>
    </submittedName>
</protein>
<feature type="region of interest" description="Disordered" evidence="1">
    <location>
        <begin position="589"/>
        <end position="648"/>
    </location>
</feature>
<dbReference type="Gene3D" id="1.10.840.10">
    <property type="entry name" value="Ras guanine-nucleotide exchange factors catalytic domain"/>
    <property type="match status" value="1"/>
</dbReference>
<gene>
    <name evidence="2" type="ORF">MAR_015445</name>
</gene>
<dbReference type="SUPFAM" id="SSF48366">
    <property type="entry name" value="Ras GEF"/>
    <property type="match status" value="1"/>
</dbReference>
<evidence type="ECO:0000256" key="1">
    <source>
        <dbReference type="SAM" id="MobiDB-lite"/>
    </source>
</evidence>
<dbReference type="Proteomes" id="UP001164746">
    <property type="component" value="Chromosome 12"/>
</dbReference>
<sequence>MADKSKLLRKSSSQEEKQEALRSRKELIRTRQAKGISSSRRKGRLVRQLSCVSDKEPEAEVQLKRLYIKISKNLPGYGCKLYHVKEVLKGNTQKKYSEIAVNNISDLDEWRTGSGKSHDGLVLEFRGTKTWTLSMLSSDSLKSVTAVLWDALDMHGRFLNSTTLRRESFEFDFQRKQLMLAPDDEGCSKYSKELESLQKLLHFPEEVAILLTTVEAEVFKSVPPGDYIRQVTIDLSRAPGNNNKVSGVEDLIHRFNEVVPYFGGFLRDIRSVFISDYNGEDRFMTRIGVGGIINMEKLKRAQAILNDIQLFHYHNTNATSTGAGDTVAYSNDCCWKMNNDDVFLDSTDGGESETELDFESYQPIRPLAGGHDVMVLTPSYATLGHQCLQFMNHGSTVVHVDEESGRVCMCFMRLEADNVTLTWKKPNWSALRGNVSSLPDYVLRGDFDYSSIQAMYTRYCGGDHVYESIEEGYLDLTNLKEVSWCHEDIIDLTTTSKRFGLDDITPEKNCLCLTYGSTLAENKHLFFAGPNHCAQMWYQGLSKLCQAVRKLHRQTDKRIQWLKMQYLQLYYDNERCQGPTPAEAIRVFGGRRWTPGGPQEASPKPFQQRDSSSSSLTKPRKRSPSPVSRGNRTSIGSTGTTCETSSDTNVILGSSKESATARSQSHPCTSTYVKRYRTRRRSSVLGKHLLGENKNNSITHSTRLSFFDFVDLFRSFSLRSRKDLRDLFDQFALTKPSGIKPARSTSHSITSDSSA</sequence>
<proteinExistence type="predicted"/>
<feature type="compositionally biased region" description="Polar residues" evidence="1">
    <location>
        <begin position="608"/>
        <end position="617"/>
    </location>
</feature>
<evidence type="ECO:0000313" key="2">
    <source>
        <dbReference type="EMBL" id="WAR21471.1"/>
    </source>
</evidence>
<dbReference type="InterPro" id="IPR019804">
    <property type="entry name" value="Ras_G-nucl-exch_fac_CS"/>
</dbReference>
<dbReference type="PROSITE" id="PS00720">
    <property type="entry name" value="RASGEF"/>
    <property type="match status" value="1"/>
</dbReference>
<dbReference type="SUPFAM" id="SSF50729">
    <property type="entry name" value="PH domain-like"/>
    <property type="match status" value="1"/>
</dbReference>
<feature type="region of interest" description="Disordered" evidence="1">
    <location>
        <begin position="1"/>
        <end position="24"/>
    </location>
</feature>
<feature type="compositionally biased region" description="Polar residues" evidence="1">
    <location>
        <begin position="625"/>
        <end position="648"/>
    </location>
</feature>
<keyword evidence="3" id="KW-1185">Reference proteome</keyword>
<reference evidence="2" key="1">
    <citation type="submission" date="2022-11" db="EMBL/GenBank/DDBJ databases">
        <title>Centuries of genome instability and evolution in soft-shell clam transmissible cancer (bioRxiv).</title>
        <authorList>
            <person name="Hart S.F.M."/>
            <person name="Yonemitsu M.A."/>
            <person name="Giersch R.M."/>
            <person name="Beal B.F."/>
            <person name="Arriagada G."/>
            <person name="Davis B.W."/>
            <person name="Ostrander E.A."/>
            <person name="Goff S.P."/>
            <person name="Metzger M.J."/>
        </authorList>
    </citation>
    <scope>NUCLEOTIDE SEQUENCE</scope>
    <source>
        <strain evidence="2">MELC-2E11</strain>
        <tissue evidence="2">Siphon/mantle</tissue>
    </source>
</reference>
<dbReference type="InterPro" id="IPR036964">
    <property type="entry name" value="RASGEF_cat_dom_sf"/>
</dbReference>
<organism evidence="2 3">
    <name type="scientific">Mya arenaria</name>
    <name type="common">Soft-shell clam</name>
    <dbReference type="NCBI Taxonomy" id="6604"/>
    <lineage>
        <taxon>Eukaryota</taxon>
        <taxon>Metazoa</taxon>
        <taxon>Spiralia</taxon>
        <taxon>Lophotrochozoa</taxon>
        <taxon>Mollusca</taxon>
        <taxon>Bivalvia</taxon>
        <taxon>Autobranchia</taxon>
        <taxon>Heteroconchia</taxon>
        <taxon>Euheterodonta</taxon>
        <taxon>Imparidentia</taxon>
        <taxon>Neoheterodontei</taxon>
        <taxon>Myida</taxon>
        <taxon>Myoidea</taxon>
        <taxon>Myidae</taxon>
        <taxon>Mya</taxon>
    </lineage>
</organism>
<dbReference type="InterPro" id="IPR023578">
    <property type="entry name" value="Ras_GEF_dom_sf"/>
</dbReference>
<evidence type="ECO:0000313" key="3">
    <source>
        <dbReference type="Proteomes" id="UP001164746"/>
    </source>
</evidence>
<dbReference type="EMBL" id="CP111023">
    <property type="protein sequence ID" value="WAR21471.1"/>
    <property type="molecule type" value="Genomic_DNA"/>
</dbReference>
<name>A0ABY7FL56_MYAAR</name>